<evidence type="ECO:0000256" key="1">
    <source>
        <dbReference type="ARBA" id="ARBA00007768"/>
    </source>
</evidence>
<dbReference type="RefSeq" id="WP_014034994.1">
    <property type="nucleotide sequence ID" value="NC_015946.1"/>
</dbReference>
<sequence length="223" mass="25282">MYLQVVGASIDDIKQINQSNADSIAFCKNPEVGGLTPSLDDILLANQVVQKPINIMIRTSEHGFVFTEYELKKQIRTIEMISELANISGIVVGVLNDDFSINEKFLEEVNKVKKHLKVTFHQAFDQAKDFKKALKILEKYKVDLVLTSIGINPEQDLEVLKELKNLKTSVEILITGLTVKDHLKQALTVSKDFQIDLIARVEPNWNAKISIDNINDFKSWKDE</sequence>
<dbReference type="PANTHER" id="PTHR12598:SF0">
    <property type="entry name" value="COPPER HOMEOSTASIS PROTEIN CUTC HOMOLOG"/>
    <property type="match status" value="1"/>
</dbReference>
<organism evidence="3 4">
    <name type="scientific">Mycoplasma putrefaciens (strain ATCC 15718 / NCTC 10155 / C30 KS-1 / KS-1)</name>
    <dbReference type="NCBI Taxonomy" id="743965"/>
    <lineage>
        <taxon>Bacteria</taxon>
        <taxon>Bacillati</taxon>
        <taxon>Mycoplasmatota</taxon>
        <taxon>Mollicutes</taxon>
        <taxon>Mycoplasmataceae</taxon>
        <taxon>Mycoplasma</taxon>
    </lineage>
</organism>
<evidence type="ECO:0000256" key="2">
    <source>
        <dbReference type="ARBA" id="ARBA00019014"/>
    </source>
</evidence>
<dbReference type="SUPFAM" id="SSF110395">
    <property type="entry name" value="CutC-like"/>
    <property type="match status" value="1"/>
</dbReference>
<proteinExistence type="inferred from homology"/>
<dbReference type="AlphaFoldDB" id="A0A7U3ZSC3"/>
<dbReference type="InterPro" id="IPR036822">
    <property type="entry name" value="CutC-like_dom_sf"/>
</dbReference>
<dbReference type="KEGG" id="mpf:MPUT_0256"/>
<evidence type="ECO:0000313" key="4">
    <source>
        <dbReference type="Proteomes" id="UP000008907"/>
    </source>
</evidence>
<dbReference type="EMBL" id="CP003021">
    <property type="protein sequence ID" value="AEM68638.1"/>
    <property type="molecule type" value="Genomic_DNA"/>
</dbReference>
<dbReference type="Gene3D" id="3.20.20.380">
    <property type="entry name" value="Copper homeostasis (CutC) domain"/>
    <property type="match status" value="1"/>
</dbReference>
<reference evidence="3 4" key="1">
    <citation type="journal article" date="2011" name="J. Bacteriol.">
        <title>Genome Sequence of Mycoplasma putrefaciens Type Strain KS1.</title>
        <authorList>
            <person name="Calcutt M.J."/>
            <person name="Foecking M.F."/>
        </authorList>
    </citation>
    <scope>NUCLEOTIDE SEQUENCE [LARGE SCALE GENOMIC DNA]</scope>
    <source>
        <strain evidence="4">ATCC 15718 / NCTC 10155 / C30 KS-1 / KS-1</strain>
    </source>
</reference>
<name>A0A7U3ZSC3_MYCPK</name>
<protein>
    <recommendedName>
        <fullName evidence="2">Copper homeostasis protein cutC homolog</fullName>
    </recommendedName>
</protein>
<dbReference type="GO" id="GO:0005507">
    <property type="term" value="F:copper ion binding"/>
    <property type="evidence" value="ECO:0007669"/>
    <property type="project" value="TreeGrafter"/>
</dbReference>
<dbReference type="Proteomes" id="UP000008907">
    <property type="component" value="Chromosome"/>
</dbReference>
<gene>
    <name evidence="3" type="ordered locus">MPUT_0256</name>
</gene>
<dbReference type="InterPro" id="IPR005627">
    <property type="entry name" value="CutC-like"/>
</dbReference>
<evidence type="ECO:0000313" key="3">
    <source>
        <dbReference type="EMBL" id="AEM68638.1"/>
    </source>
</evidence>
<dbReference type="Pfam" id="PF03932">
    <property type="entry name" value="CutC"/>
    <property type="match status" value="1"/>
</dbReference>
<accession>A0A7U3ZSC3</accession>
<comment type="similarity">
    <text evidence="1">Belongs to the CutC family.</text>
</comment>
<dbReference type="PANTHER" id="PTHR12598">
    <property type="entry name" value="COPPER HOMEOSTASIS PROTEIN CUTC"/>
    <property type="match status" value="1"/>
</dbReference>